<protein>
    <submittedName>
        <fullName evidence="3">Oxidoreductase</fullName>
    </submittedName>
</protein>
<feature type="domain" description="NADP-dependent oxidoreductase" evidence="2">
    <location>
        <begin position="25"/>
        <end position="318"/>
    </location>
</feature>
<accession>A0A511J6B3</accession>
<comment type="caution">
    <text evidence="3">The sequence shown here is derived from an EMBL/GenBank/DDBJ whole genome shotgun (WGS) entry which is preliminary data.</text>
</comment>
<dbReference type="InterPro" id="IPR036812">
    <property type="entry name" value="NAD(P)_OxRdtase_dom_sf"/>
</dbReference>
<dbReference type="Gene3D" id="3.20.20.100">
    <property type="entry name" value="NADP-dependent oxidoreductase domain"/>
    <property type="match status" value="1"/>
</dbReference>
<keyword evidence="4" id="KW-1185">Reference proteome</keyword>
<evidence type="ECO:0000259" key="2">
    <source>
        <dbReference type="Pfam" id="PF00248"/>
    </source>
</evidence>
<proteinExistence type="predicted"/>
<dbReference type="Proteomes" id="UP000321720">
    <property type="component" value="Unassembled WGS sequence"/>
</dbReference>
<organism evidence="3 4">
    <name type="scientific">Cellulomonas composti</name>
    <dbReference type="NCBI Taxonomy" id="266130"/>
    <lineage>
        <taxon>Bacteria</taxon>
        <taxon>Bacillati</taxon>
        <taxon>Actinomycetota</taxon>
        <taxon>Actinomycetes</taxon>
        <taxon>Micrococcales</taxon>
        <taxon>Cellulomonadaceae</taxon>
        <taxon>Cellulomonas</taxon>
    </lineage>
</organism>
<dbReference type="InterPro" id="IPR050523">
    <property type="entry name" value="AKR_Detox_Biosynth"/>
</dbReference>
<gene>
    <name evidence="3" type="ORF">CCO02nite_01930</name>
</gene>
<dbReference type="SUPFAM" id="SSF51430">
    <property type="entry name" value="NAD(P)-linked oxidoreductase"/>
    <property type="match status" value="1"/>
</dbReference>
<evidence type="ECO:0000313" key="4">
    <source>
        <dbReference type="Proteomes" id="UP000321720"/>
    </source>
</evidence>
<sequence>MPDENLPDMTFRRLGDSGLTVSTAGLGCNTFGATLAPEGVPGLVAAALDAGVTFFDTADVYGGTPGQSEELLGAALRAVRDEVVVATKFGMDTGGLNGPDWGARGSRRYVRRAVEGSLRRLGTDRIDLYQLHAPDALTPVEETLAALHELVLEGKVLYVGSSNLAAWQVVEADWTARSSGLTPFVSAQNRYNLLDRSAERELVPATEAVGVGMIPYVPLASGLLTGKYRRDEPAPAGVRLTRMPDRLRAADFDRIDALSALAADWGIDLPTVALGGLAAQPAVATVIAGARTPEQVRANVTATLWEPTLDQLAAIDDAAPGPA</sequence>
<dbReference type="GO" id="GO:0016491">
    <property type="term" value="F:oxidoreductase activity"/>
    <property type="evidence" value="ECO:0007669"/>
    <property type="project" value="UniProtKB-KW"/>
</dbReference>
<dbReference type="InterPro" id="IPR023210">
    <property type="entry name" value="NADP_OxRdtase_dom"/>
</dbReference>
<dbReference type="PANTHER" id="PTHR43364">
    <property type="entry name" value="NADH-SPECIFIC METHYLGLYOXAL REDUCTASE-RELATED"/>
    <property type="match status" value="1"/>
</dbReference>
<dbReference type="FunFam" id="3.20.20.100:FF:000004">
    <property type="entry name" value="Oxidoreductase, aldo/keto reductase"/>
    <property type="match status" value="1"/>
</dbReference>
<keyword evidence="1" id="KW-0560">Oxidoreductase</keyword>
<dbReference type="EMBL" id="BJWG01000001">
    <property type="protein sequence ID" value="GEL93535.1"/>
    <property type="molecule type" value="Genomic_DNA"/>
</dbReference>
<evidence type="ECO:0000256" key="1">
    <source>
        <dbReference type="ARBA" id="ARBA00023002"/>
    </source>
</evidence>
<reference evidence="3 4" key="1">
    <citation type="submission" date="2019-07" db="EMBL/GenBank/DDBJ databases">
        <title>Whole genome shotgun sequence of Cellulomonas composti NBRC 100758.</title>
        <authorList>
            <person name="Hosoyama A."/>
            <person name="Uohara A."/>
            <person name="Ohji S."/>
            <person name="Ichikawa N."/>
        </authorList>
    </citation>
    <scope>NUCLEOTIDE SEQUENCE [LARGE SCALE GENOMIC DNA]</scope>
    <source>
        <strain evidence="3 4">NBRC 100758</strain>
    </source>
</reference>
<dbReference type="PANTHER" id="PTHR43364:SF4">
    <property type="entry name" value="NAD(P)-LINKED OXIDOREDUCTASE SUPERFAMILY PROTEIN"/>
    <property type="match status" value="1"/>
</dbReference>
<dbReference type="AlphaFoldDB" id="A0A511J6B3"/>
<evidence type="ECO:0000313" key="3">
    <source>
        <dbReference type="EMBL" id="GEL93535.1"/>
    </source>
</evidence>
<dbReference type="GO" id="GO:0005829">
    <property type="term" value="C:cytosol"/>
    <property type="evidence" value="ECO:0007669"/>
    <property type="project" value="TreeGrafter"/>
</dbReference>
<name>A0A511J6B3_9CELL</name>
<dbReference type="Pfam" id="PF00248">
    <property type="entry name" value="Aldo_ket_red"/>
    <property type="match status" value="1"/>
</dbReference>